<dbReference type="OrthoDB" id="6342712at2759"/>
<evidence type="ECO:0000313" key="1">
    <source>
        <dbReference type="EMBL" id="KAG0693852.1"/>
    </source>
</evidence>
<evidence type="ECO:0008006" key="3">
    <source>
        <dbReference type="Google" id="ProtNLM"/>
    </source>
</evidence>
<comment type="caution">
    <text evidence="1">The sequence shown here is derived from an EMBL/GenBank/DDBJ whole genome shotgun (WGS) entry which is preliminary data.</text>
</comment>
<organism evidence="1 2">
    <name type="scientific">Chionoecetes opilio</name>
    <name type="common">Atlantic snow crab</name>
    <name type="synonym">Cancer opilio</name>
    <dbReference type="NCBI Taxonomy" id="41210"/>
    <lineage>
        <taxon>Eukaryota</taxon>
        <taxon>Metazoa</taxon>
        <taxon>Ecdysozoa</taxon>
        <taxon>Arthropoda</taxon>
        <taxon>Crustacea</taxon>
        <taxon>Multicrustacea</taxon>
        <taxon>Malacostraca</taxon>
        <taxon>Eumalacostraca</taxon>
        <taxon>Eucarida</taxon>
        <taxon>Decapoda</taxon>
        <taxon>Pleocyemata</taxon>
        <taxon>Brachyura</taxon>
        <taxon>Eubrachyura</taxon>
        <taxon>Majoidea</taxon>
        <taxon>Majidae</taxon>
        <taxon>Chionoecetes</taxon>
    </lineage>
</organism>
<gene>
    <name evidence="1" type="ORF">GWK47_027355</name>
</gene>
<keyword evidence="2" id="KW-1185">Reference proteome</keyword>
<protein>
    <recommendedName>
        <fullName evidence="3">Phospholipid scramblase</fullName>
    </recommendedName>
</protein>
<name>A0A8J8WA44_CHIOP</name>
<dbReference type="AlphaFoldDB" id="A0A8J8WA44"/>
<accession>A0A8J8WA44</accession>
<sequence length="129" mass="14276">MDCATKHVEVSFPPGNVVGVVQGNLLEYTAHNPSGDLLFLLHRESKTCCEKPGYVVETTECHPLGSLERVRAPGCCRGRRVMEVNFPGDLDLRWKALLLAGALVIQYLKHNPDHTYPAAPIKLQTLVNQ</sequence>
<dbReference type="Proteomes" id="UP000770661">
    <property type="component" value="Unassembled WGS sequence"/>
</dbReference>
<evidence type="ECO:0000313" key="2">
    <source>
        <dbReference type="Proteomes" id="UP000770661"/>
    </source>
</evidence>
<proteinExistence type="predicted"/>
<dbReference type="EMBL" id="JACEEZ010026243">
    <property type="protein sequence ID" value="KAG0693852.1"/>
    <property type="molecule type" value="Genomic_DNA"/>
</dbReference>
<reference evidence="1" key="1">
    <citation type="submission" date="2020-07" db="EMBL/GenBank/DDBJ databases">
        <title>The High-quality genome of the commercially important snow crab, Chionoecetes opilio.</title>
        <authorList>
            <person name="Jeong J.-H."/>
            <person name="Ryu S."/>
        </authorList>
    </citation>
    <scope>NUCLEOTIDE SEQUENCE</scope>
    <source>
        <strain evidence="1">MADBK_172401_WGS</strain>
        <tissue evidence="1">Digestive gland</tissue>
    </source>
</reference>